<evidence type="ECO:0000313" key="5">
    <source>
        <dbReference type="Proteomes" id="UP001214043"/>
    </source>
</evidence>
<feature type="region of interest" description="Disordered" evidence="2">
    <location>
        <begin position="518"/>
        <end position="540"/>
    </location>
</feature>
<dbReference type="AlphaFoldDB" id="A0AAE9ZJA5"/>
<feature type="transmembrane region" description="Helical" evidence="3">
    <location>
        <begin position="18"/>
        <end position="39"/>
    </location>
</feature>
<feature type="compositionally biased region" description="Basic residues" evidence="2">
    <location>
        <begin position="525"/>
        <end position="540"/>
    </location>
</feature>
<keyword evidence="3" id="KW-0812">Transmembrane</keyword>
<feature type="coiled-coil region" evidence="1">
    <location>
        <begin position="174"/>
        <end position="272"/>
    </location>
</feature>
<evidence type="ECO:0000313" key="4">
    <source>
        <dbReference type="EMBL" id="WDI32106.1"/>
    </source>
</evidence>
<keyword evidence="5" id="KW-1185">Reference proteome</keyword>
<gene>
    <name evidence="4" type="ORF">PUV54_02735</name>
</gene>
<organism evidence="4 5">
    <name type="scientific">Hyphococcus flavus</name>
    <dbReference type="NCBI Taxonomy" id="1866326"/>
    <lineage>
        <taxon>Bacteria</taxon>
        <taxon>Pseudomonadati</taxon>
        <taxon>Pseudomonadota</taxon>
        <taxon>Alphaproteobacteria</taxon>
        <taxon>Parvularculales</taxon>
        <taxon>Parvularculaceae</taxon>
        <taxon>Hyphococcus</taxon>
    </lineage>
</organism>
<evidence type="ECO:0000256" key="2">
    <source>
        <dbReference type="SAM" id="MobiDB-lite"/>
    </source>
</evidence>
<feature type="coiled-coil region" evidence="1">
    <location>
        <begin position="300"/>
        <end position="393"/>
    </location>
</feature>
<sequence length="540" mass="61112">MGDEFTLEDVLIILQRRFLYFLIPALLIAPIGVITVMLLPAKYSAQGTILVESQQIPTDFVRSTINAYAQERIQTIRQRVMTRNRLLEVADEYELFPRSLGLSETERVKRMRNNLRVDLITTTANRGSGDGTIAFTVAYTDQDPRKAYLVANKFMTLFLDEDVRSRTAGASNTTEFFEQETGRLRRTVAELENQISEYKTTNSGALPEQLNTNLDMLERRQRELSTAQSTISQLEEERRFLENQLISGSAGDNSMSAELSRLESELARLRATYRDSYPEVVAKRDEIAALRRQMAPSEEIRRLRRALSDSEDALADIENTEEPDPDALAQAEAAVNDARTELSERIEQETRRGSDDIAGVQIEGRIAVVENRIKMLNKQIEDAQENITNLETRIARTPEVERGLAALTRDYENMFQEYQDILTKQQDAQLAENLEESQQTEKFSILEPALNPERPSSPDRAKLIFAALFAALGIGGATAMGVELVKARLRGRNHIANVLDGQPIAVIPYFSSEHDRRPRVPFIGRKSKKSRKSKRKRTAA</sequence>
<evidence type="ECO:0000256" key="3">
    <source>
        <dbReference type="SAM" id="Phobius"/>
    </source>
</evidence>
<accession>A0AAE9ZJA5</accession>
<protein>
    <recommendedName>
        <fullName evidence="6">Lipopolysaccharide biosynthesis protein</fullName>
    </recommendedName>
</protein>
<dbReference type="EMBL" id="CP118166">
    <property type="protein sequence ID" value="WDI32106.1"/>
    <property type="molecule type" value="Genomic_DNA"/>
</dbReference>
<dbReference type="PANTHER" id="PTHR32309">
    <property type="entry name" value="TYROSINE-PROTEIN KINASE"/>
    <property type="match status" value="1"/>
</dbReference>
<name>A0AAE9ZJA5_9PROT</name>
<dbReference type="KEGG" id="hfl:PUV54_02735"/>
<proteinExistence type="predicted"/>
<dbReference type="RefSeq" id="WP_274493995.1">
    <property type="nucleotide sequence ID" value="NZ_CP118166.1"/>
</dbReference>
<dbReference type="InterPro" id="IPR050445">
    <property type="entry name" value="Bact_polysacc_biosynth/exp"/>
</dbReference>
<evidence type="ECO:0008006" key="6">
    <source>
        <dbReference type="Google" id="ProtNLM"/>
    </source>
</evidence>
<evidence type="ECO:0000256" key="1">
    <source>
        <dbReference type="SAM" id="Coils"/>
    </source>
</evidence>
<feature type="transmembrane region" description="Helical" evidence="3">
    <location>
        <begin position="463"/>
        <end position="485"/>
    </location>
</feature>
<dbReference type="PANTHER" id="PTHR32309:SF31">
    <property type="entry name" value="CAPSULAR EXOPOLYSACCHARIDE FAMILY"/>
    <property type="match status" value="1"/>
</dbReference>
<dbReference type="Proteomes" id="UP001214043">
    <property type="component" value="Chromosome"/>
</dbReference>
<dbReference type="Gene3D" id="1.10.287.1490">
    <property type="match status" value="1"/>
</dbReference>
<keyword evidence="3" id="KW-0472">Membrane</keyword>
<keyword evidence="3" id="KW-1133">Transmembrane helix</keyword>
<reference evidence="4" key="1">
    <citation type="submission" date="2023-02" db="EMBL/GenBank/DDBJ databases">
        <title>Genome sequence of Hyphococcus flavus.</title>
        <authorList>
            <person name="Rong J.-C."/>
            <person name="Zhao Q."/>
            <person name="Yi M."/>
            <person name="Wu J.-Y."/>
        </authorList>
    </citation>
    <scope>NUCLEOTIDE SEQUENCE</scope>
    <source>
        <strain evidence="4">MCCC 1K03223</strain>
    </source>
</reference>
<keyword evidence="1" id="KW-0175">Coiled coil</keyword>